<feature type="transmembrane region" description="Helical" evidence="5">
    <location>
        <begin position="222"/>
        <end position="246"/>
    </location>
</feature>
<dbReference type="GO" id="GO:0004930">
    <property type="term" value="F:G protein-coupled receptor activity"/>
    <property type="evidence" value="ECO:0007669"/>
    <property type="project" value="TreeGrafter"/>
</dbReference>
<name>A0A1R2C740_9CILI</name>
<evidence type="ECO:0000256" key="5">
    <source>
        <dbReference type="SAM" id="Phobius"/>
    </source>
</evidence>
<protein>
    <recommendedName>
        <fullName evidence="6">G-protein coupled receptors family 1 profile domain-containing protein</fullName>
    </recommendedName>
</protein>
<keyword evidence="3 5" id="KW-1133">Transmembrane helix</keyword>
<dbReference type="EMBL" id="MPUH01000257">
    <property type="protein sequence ID" value="OMJ84826.1"/>
    <property type="molecule type" value="Genomic_DNA"/>
</dbReference>
<feature type="transmembrane region" description="Helical" evidence="5">
    <location>
        <begin position="147"/>
        <end position="176"/>
    </location>
</feature>
<evidence type="ECO:0000256" key="1">
    <source>
        <dbReference type="ARBA" id="ARBA00004141"/>
    </source>
</evidence>
<dbReference type="SUPFAM" id="SSF81321">
    <property type="entry name" value="Family A G protein-coupled receptor-like"/>
    <property type="match status" value="1"/>
</dbReference>
<dbReference type="Gene3D" id="1.20.1070.10">
    <property type="entry name" value="Rhodopsin 7-helix transmembrane proteins"/>
    <property type="match status" value="1"/>
</dbReference>
<reference evidence="7 8" key="1">
    <citation type="submission" date="2016-11" db="EMBL/GenBank/DDBJ databases">
        <title>The macronuclear genome of Stentor coeruleus: a giant cell with tiny introns.</title>
        <authorList>
            <person name="Slabodnick M."/>
            <person name="Ruby J.G."/>
            <person name="Reiff S.B."/>
            <person name="Swart E.C."/>
            <person name="Gosai S."/>
            <person name="Prabakaran S."/>
            <person name="Witkowska E."/>
            <person name="Larue G.E."/>
            <person name="Fisher S."/>
            <person name="Freeman R.M."/>
            <person name="Gunawardena J."/>
            <person name="Chu W."/>
            <person name="Stover N.A."/>
            <person name="Gregory B.D."/>
            <person name="Nowacki M."/>
            <person name="Derisi J."/>
            <person name="Roy S.W."/>
            <person name="Marshall W.F."/>
            <person name="Sood P."/>
        </authorList>
    </citation>
    <scope>NUCLEOTIDE SEQUENCE [LARGE SCALE GENOMIC DNA]</scope>
    <source>
        <strain evidence="7">WM001</strain>
    </source>
</reference>
<feature type="transmembrane region" description="Helical" evidence="5">
    <location>
        <begin position="37"/>
        <end position="57"/>
    </location>
</feature>
<proteinExistence type="predicted"/>
<feature type="transmembrane region" description="Helical" evidence="5">
    <location>
        <begin position="108"/>
        <end position="127"/>
    </location>
</feature>
<dbReference type="Proteomes" id="UP000187209">
    <property type="component" value="Unassembled WGS sequence"/>
</dbReference>
<evidence type="ECO:0000256" key="3">
    <source>
        <dbReference type="ARBA" id="ARBA00022989"/>
    </source>
</evidence>
<dbReference type="InterPro" id="IPR022343">
    <property type="entry name" value="GCR1-cAMP_receptor"/>
</dbReference>
<accession>A0A1R2C740</accession>
<sequence>MKYEIAAPFAALSSISCATIIILSIRYSTLRKTHPYNFVYVLAILDFFWVTICLIPYKNFPNTNFCMIQGFLNQFFNNAQMIWTGFISLETYNVAYRRKIKLLYGFNRPFYLIMGICLILAIIPLCFDSYKEVYSWCWIGLPNDNNYWLMFYLRLFCYFLVLLIIFLWNFYVNFLVYYHLRKHFVGKNYKEIRRLRIYPIIMIICYSPLTLVNFIANDSDISKIFLIIANCMFISAGFLNSLAYGCTSNFWNEIRRQRTKNYKDLIISDKLFKISN</sequence>
<dbReference type="PROSITE" id="PS50262">
    <property type="entry name" value="G_PROTEIN_RECEP_F1_2"/>
    <property type="match status" value="1"/>
</dbReference>
<dbReference type="GO" id="GO:0005886">
    <property type="term" value="C:plasma membrane"/>
    <property type="evidence" value="ECO:0007669"/>
    <property type="project" value="TreeGrafter"/>
</dbReference>
<feature type="transmembrane region" description="Helical" evidence="5">
    <location>
        <begin position="77"/>
        <end position="96"/>
    </location>
</feature>
<dbReference type="GO" id="GO:0007189">
    <property type="term" value="P:adenylate cyclase-activating G protein-coupled receptor signaling pathway"/>
    <property type="evidence" value="ECO:0007669"/>
    <property type="project" value="TreeGrafter"/>
</dbReference>
<dbReference type="PANTHER" id="PTHR23112:SF0">
    <property type="entry name" value="TRANSMEMBRANE PROTEIN 116"/>
    <property type="match status" value="1"/>
</dbReference>
<evidence type="ECO:0000256" key="2">
    <source>
        <dbReference type="ARBA" id="ARBA00022692"/>
    </source>
</evidence>
<comment type="caution">
    <text evidence="7">The sequence shown here is derived from an EMBL/GenBank/DDBJ whole genome shotgun (WGS) entry which is preliminary data.</text>
</comment>
<evidence type="ECO:0000259" key="6">
    <source>
        <dbReference type="PROSITE" id="PS50262"/>
    </source>
</evidence>
<evidence type="ECO:0000313" key="8">
    <source>
        <dbReference type="Proteomes" id="UP000187209"/>
    </source>
</evidence>
<dbReference type="OrthoDB" id="100006at2759"/>
<dbReference type="PRINTS" id="PR02001">
    <property type="entry name" value="GCR1CAMPR"/>
</dbReference>
<feature type="transmembrane region" description="Helical" evidence="5">
    <location>
        <begin position="197"/>
        <end position="216"/>
    </location>
</feature>
<dbReference type="PROSITE" id="PS51257">
    <property type="entry name" value="PROKAR_LIPOPROTEIN"/>
    <property type="match status" value="1"/>
</dbReference>
<feature type="transmembrane region" description="Helical" evidence="5">
    <location>
        <begin position="6"/>
        <end position="25"/>
    </location>
</feature>
<gene>
    <name evidence="7" type="ORF">SteCoe_14017</name>
</gene>
<feature type="domain" description="G-protein coupled receptors family 1 profile" evidence="6">
    <location>
        <begin position="16"/>
        <end position="244"/>
    </location>
</feature>
<evidence type="ECO:0000256" key="4">
    <source>
        <dbReference type="ARBA" id="ARBA00023136"/>
    </source>
</evidence>
<keyword evidence="2 5" id="KW-0812">Transmembrane</keyword>
<keyword evidence="4 5" id="KW-0472">Membrane</keyword>
<evidence type="ECO:0000313" key="7">
    <source>
        <dbReference type="EMBL" id="OMJ84826.1"/>
    </source>
</evidence>
<dbReference type="InterPro" id="IPR017452">
    <property type="entry name" value="GPCR_Rhodpsn_7TM"/>
</dbReference>
<keyword evidence="8" id="KW-1185">Reference proteome</keyword>
<comment type="subcellular location">
    <subcellularLocation>
        <location evidence="1">Membrane</location>
        <topology evidence="1">Multi-pass membrane protein</topology>
    </subcellularLocation>
</comment>
<dbReference type="AlphaFoldDB" id="A0A1R2C740"/>
<organism evidence="7 8">
    <name type="scientific">Stentor coeruleus</name>
    <dbReference type="NCBI Taxonomy" id="5963"/>
    <lineage>
        <taxon>Eukaryota</taxon>
        <taxon>Sar</taxon>
        <taxon>Alveolata</taxon>
        <taxon>Ciliophora</taxon>
        <taxon>Postciliodesmatophora</taxon>
        <taxon>Heterotrichea</taxon>
        <taxon>Heterotrichida</taxon>
        <taxon>Stentoridae</taxon>
        <taxon>Stentor</taxon>
    </lineage>
</organism>
<dbReference type="PANTHER" id="PTHR23112">
    <property type="entry name" value="G PROTEIN-COUPLED RECEPTOR 157-RELATED"/>
    <property type="match status" value="1"/>
</dbReference>